<keyword evidence="3" id="KW-0378">Hydrolase</keyword>
<gene>
    <name evidence="6" type="ORF">ACA1_155660</name>
</gene>
<dbReference type="GeneID" id="14919348"/>
<keyword evidence="4" id="KW-0904">Protein phosphatase</keyword>
<feature type="region of interest" description="Disordered" evidence="5">
    <location>
        <begin position="100"/>
        <end position="124"/>
    </location>
</feature>
<sequence>MESEGAEVRRGLYIGSLAAASDEEWLAARGITHILTVAWGIAPFWPEWRVVSAEDEDLLQHLAACHNFIDGGIRAGASPNPGFRRQLTVYHQMLVRQRRKAARDSQNQSQNQESETESATDADVAAAEDLTKHYRAEKLRMVMNESGELPAHYFAAIRRPTQQRCFSCYKCRQPLFSAANVLHHATGEDVYRVFVENTNYRRANKKGRGAPSNDAAAAVGSAFVGRSSAPCASVFVEPMAWMLESLGADELKKSEGTFYCPKCKSRIGSWNWQGSRCACGGHAIPAFLITKNRVC</sequence>
<dbReference type="OrthoDB" id="2017893at2759"/>
<reference evidence="6 7" key="1">
    <citation type="journal article" date="2013" name="Genome Biol.">
        <title>Genome of Acanthamoeba castellanii highlights extensive lateral gene transfer and early evolution of tyrosine kinase signaling.</title>
        <authorList>
            <person name="Clarke M."/>
            <person name="Lohan A.J."/>
            <person name="Liu B."/>
            <person name="Lagkouvardos I."/>
            <person name="Roy S."/>
            <person name="Zafar N."/>
            <person name="Bertelli C."/>
            <person name="Schilde C."/>
            <person name="Kianianmomeni A."/>
            <person name="Burglin T.R."/>
            <person name="Frech C."/>
            <person name="Turcotte B."/>
            <person name="Kopec K.O."/>
            <person name="Synnott J.M."/>
            <person name="Choo C."/>
            <person name="Paponov I."/>
            <person name="Finkler A."/>
            <person name="Soon Heng Tan C."/>
            <person name="Hutchins A.P."/>
            <person name="Weinmeier T."/>
            <person name="Rattei T."/>
            <person name="Chu J.S."/>
            <person name="Gimenez G."/>
            <person name="Irimia M."/>
            <person name="Rigden D.J."/>
            <person name="Fitzpatrick D.A."/>
            <person name="Lorenzo-Morales J."/>
            <person name="Bateman A."/>
            <person name="Chiu C.H."/>
            <person name="Tang P."/>
            <person name="Hegemann P."/>
            <person name="Fromm H."/>
            <person name="Raoult D."/>
            <person name="Greub G."/>
            <person name="Miranda-Saavedra D."/>
            <person name="Chen N."/>
            <person name="Nash P."/>
            <person name="Ginger M.L."/>
            <person name="Horn M."/>
            <person name="Schaap P."/>
            <person name="Caler L."/>
            <person name="Loftus B."/>
        </authorList>
    </citation>
    <scope>NUCLEOTIDE SEQUENCE [LARGE SCALE GENOMIC DNA]</scope>
    <source>
        <strain evidence="6 7">Neff</strain>
    </source>
</reference>
<name>L8GZG4_ACACF</name>
<accession>L8GZG4</accession>
<dbReference type="RefSeq" id="XP_004340648.1">
    <property type="nucleotide sequence ID" value="XM_004340600.1"/>
</dbReference>
<dbReference type="STRING" id="1257118.L8GZG4"/>
<evidence type="ECO:0000256" key="1">
    <source>
        <dbReference type="ARBA" id="ARBA00008601"/>
    </source>
</evidence>
<dbReference type="OMA" id="FAWQGMQ"/>
<keyword evidence="7" id="KW-1185">Reference proteome</keyword>
<dbReference type="PANTHER" id="PTHR45848:SF4">
    <property type="entry name" value="DUAL SPECIFICITY PROTEIN PHOSPHATASE 12"/>
    <property type="match status" value="1"/>
</dbReference>
<proteinExistence type="inferred from homology"/>
<dbReference type="AlphaFoldDB" id="L8GZG4"/>
<dbReference type="KEGG" id="acan:ACA1_155660"/>
<evidence type="ECO:0000313" key="6">
    <source>
        <dbReference type="EMBL" id="ELR18609.1"/>
    </source>
</evidence>
<comment type="similarity">
    <text evidence="1">Belongs to the protein-tyrosine phosphatase family. Non-receptor class dual specificity subfamily.</text>
</comment>
<dbReference type="EC" id="3.1.3.48" evidence="2"/>
<evidence type="ECO:0000256" key="2">
    <source>
        <dbReference type="ARBA" id="ARBA00013064"/>
    </source>
</evidence>
<evidence type="ECO:0000256" key="4">
    <source>
        <dbReference type="ARBA" id="ARBA00022912"/>
    </source>
</evidence>
<dbReference type="InterPro" id="IPR029021">
    <property type="entry name" value="Prot-tyrosine_phosphatase-like"/>
</dbReference>
<dbReference type="Gene3D" id="3.90.190.10">
    <property type="entry name" value="Protein tyrosine phosphatase superfamily"/>
    <property type="match status" value="1"/>
</dbReference>
<evidence type="ECO:0000313" key="7">
    <source>
        <dbReference type="Proteomes" id="UP000011083"/>
    </source>
</evidence>
<dbReference type="GO" id="GO:0008138">
    <property type="term" value="F:protein tyrosine/serine/threonine phosphatase activity"/>
    <property type="evidence" value="ECO:0007669"/>
    <property type="project" value="TreeGrafter"/>
</dbReference>
<evidence type="ECO:0000256" key="5">
    <source>
        <dbReference type="SAM" id="MobiDB-lite"/>
    </source>
</evidence>
<dbReference type="PANTHER" id="PTHR45848">
    <property type="entry name" value="DUAL SPECIFICITY PROTEIN PHOSPHATASE 12 FAMILY MEMBER"/>
    <property type="match status" value="1"/>
</dbReference>
<dbReference type="EMBL" id="KB007951">
    <property type="protein sequence ID" value="ELR18609.1"/>
    <property type="molecule type" value="Genomic_DNA"/>
</dbReference>
<protein>
    <recommendedName>
        <fullName evidence="2">protein-tyrosine-phosphatase</fullName>
        <ecNumber evidence="2">3.1.3.48</ecNumber>
    </recommendedName>
</protein>
<dbReference type="VEuPathDB" id="AmoebaDB:ACA1_155660"/>
<evidence type="ECO:0000256" key="3">
    <source>
        <dbReference type="ARBA" id="ARBA00022801"/>
    </source>
</evidence>
<organism evidence="6 7">
    <name type="scientific">Acanthamoeba castellanii (strain ATCC 30010 / Neff)</name>
    <dbReference type="NCBI Taxonomy" id="1257118"/>
    <lineage>
        <taxon>Eukaryota</taxon>
        <taxon>Amoebozoa</taxon>
        <taxon>Discosea</taxon>
        <taxon>Longamoebia</taxon>
        <taxon>Centramoebida</taxon>
        <taxon>Acanthamoebidae</taxon>
        <taxon>Acanthamoeba</taxon>
    </lineage>
</organism>
<dbReference type="CDD" id="cd14498">
    <property type="entry name" value="DSP"/>
    <property type="match status" value="1"/>
</dbReference>
<dbReference type="Proteomes" id="UP000011083">
    <property type="component" value="Unassembled WGS sequence"/>
</dbReference>
<dbReference type="GO" id="GO:0004725">
    <property type="term" value="F:protein tyrosine phosphatase activity"/>
    <property type="evidence" value="ECO:0007669"/>
    <property type="project" value="UniProtKB-EC"/>
</dbReference>
<dbReference type="SUPFAM" id="SSF52799">
    <property type="entry name" value="(Phosphotyrosine protein) phosphatases II"/>
    <property type="match status" value="1"/>
</dbReference>